<keyword evidence="2" id="KW-1185">Reference proteome</keyword>
<dbReference type="AlphaFoldDB" id="A0A498DL26"/>
<dbReference type="Pfam" id="PF07609">
    <property type="entry name" value="DUF1572"/>
    <property type="match status" value="1"/>
</dbReference>
<comment type="caution">
    <text evidence="1">The sequence shown here is derived from an EMBL/GenBank/DDBJ whole genome shotgun (WGS) entry which is preliminary data.</text>
</comment>
<dbReference type="InterPro" id="IPR034660">
    <property type="entry name" value="DinB/YfiT-like"/>
</dbReference>
<accession>A0A498DL26</accession>
<dbReference type="EMBL" id="RCHR01000004">
    <property type="protein sequence ID" value="RLL43679.1"/>
    <property type="molecule type" value="Genomic_DNA"/>
</dbReference>
<dbReference type="Gene3D" id="1.20.120.450">
    <property type="entry name" value="dinb family like domain"/>
    <property type="match status" value="1"/>
</dbReference>
<dbReference type="Proteomes" id="UP000270219">
    <property type="component" value="Unassembled WGS sequence"/>
</dbReference>
<proteinExistence type="predicted"/>
<gene>
    <name evidence="1" type="ORF">D8M04_12200</name>
</gene>
<dbReference type="InterPro" id="IPR011466">
    <property type="entry name" value="DUF1572"/>
</dbReference>
<organism evidence="1 2">
    <name type="scientific">Oceanobacillus piezotolerans</name>
    <dbReference type="NCBI Taxonomy" id="2448030"/>
    <lineage>
        <taxon>Bacteria</taxon>
        <taxon>Bacillati</taxon>
        <taxon>Bacillota</taxon>
        <taxon>Bacilli</taxon>
        <taxon>Bacillales</taxon>
        <taxon>Bacillaceae</taxon>
        <taxon>Oceanobacillus</taxon>
    </lineage>
</organism>
<reference evidence="1 2" key="1">
    <citation type="submission" date="2018-10" db="EMBL/GenBank/DDBJ databases">
        <title>Oceanobacillus sp. YLB-02 draft genome.</title>
        <authorList>
            <person name="Yu L."/>
        </authorList>
    </citation>
    <scope>NUCLEOTIDE SEQUENCE [LARGE SCALE GENOMIC DNA]</scope>
    <source>
        <strain evidence="1 2">YLB-02</strain>
    </source>
</reference>
<evidence type="ECO:0000313" key="2">
    <source>
        <dbReference type="Proteomes" id="UP000270219"/>
    </source>
</evidence>
<name>A0A498DL26_9BACI</name>
<dbReference type="SUPFAM" id="SSF109854">
    <property type="entry name" value="DinB/YfiT-like putative metalloenzymes"/>
    <property type="match status" value="1"/>
</dbReference>
<dbReference type="RefSeq" id="WP_121523365.1">
    <property type="nucleotide sequence ID" value="NZ_RCHR01000004.1"/>
</dbReference>
<sequence length="178" mass="21177">MTFENEYLKVVQERFKDVKKLGDRTISQLSKEDLHWSLNDECNSIAIIIQHLSGNMRSRWTDFLTSDGEKPYRNRDGEFKNNIFSKQDLEIIWEQGWSILFNTLSDLRGEDMLRIIQIRSEDHTVIDAIERQMAHYAYHIGQMVYIGKQIKGKEWKTLSITKGESVEYLQYMQQKHKK</sequence>
<dbReference type="OrthoDB" id="68731at2"/>
<evidence type="ECO:0000313" key="1">
    <source>
        <dbReference type="EMBL" id="RLL43679.1"/>
    </source>
</evidence>
<protein>
    <submittedName>
        <fullName evidence="1">DUF1572 domain-containing protein</fullName>
    </submittedName>
</protein>